<evidence type="ECO:0000313" key="3">
    <source>
        <dbReference type="Proteomes" id="UP000218811"/>
    </source>
</evidence>
<evidence type="ECO:0000313" key="2">
    <source>
        <dbReference type="EMBL" id="PCH38882.1"/>
    </source>
</evidence>
<evidence type="ECO:0000259" key="1">
    <source>
        <dbReference type="Pfam" id="PF00656"/>
    </source>
</evidence>
<dbReference type="AlphaFoldDB" id="A0A2H3J9F0"/>
<dbReference type="Gene3D" id="3.40.50.1460">
    <property type="match status" value="1"/>
</dbReference>
<dbReference type="InterPro" id="IPR011600">
    <property type="entry name" value="Pept_C14_caspase"/>
</dbReference>
<reference evidence="2 3" key="1">
    <citation type="journal article" date="2012" name="Science">
        <title>The Paleozoic origin of enzymatic lignin decomposition reconstructed from 31 fungal genomes.</title>
        <authorList>
            <person name="Floudas D."/>
            <person name="Binder M."/>
            <person name="Riley R."/>
            <person name="Barry K."/>
            <person name="Blanchette R.A."/>
            <person name="Henrissat B."/>
            <person name="Martinez A.T."/>
            <person name="Otillar R."/>
            <person name="Spatafora J.W."/>
            <person name="Yadav J.S."/>
            <person name="Aerts A."/>
            <person name="Benoit I."/>
            <person name="Boyd A."/>
            <person name="Carlson A."/>
            <person name="Copeland A."/>
            <person name="Coutinho P.M."/>
            <person name="de Vries R.P."/>
            <person name="Ferreira P."/>
            <person name="Findley K."/>
            <person name="Foster B."/>
            <person name="Gaskell J."/>
            <person name="Glotzer D."/>
            <person name="Gorecki P."/>
            <person name="Heitman J."/>
            <person name="Hesse C."/>
            <person name="Hori C."/>
            <person name="Igarashi K."/>
            <person name="Jurgens J.A."/>
            <person name="Kallen N."/>
            <person name="Kersten P."/>
            <person name="Kohler A."/>
            <person name="Kuees U."/>
            <person name="Kumar T.K.A."/>
            <person name="Kuo A."/>
            <person name="LaButti K."/>
            <person name="Larrondo L.F."/>
            <person name="Lindquist E."/>
            <person name="Ling A."/>
            <person name="Lombard V."/>
            <person name="Lucas S."/>
            <person name="Lundell T."/>
            <person name="Martin R."/>
            <person name="McLaughlin D.J."/>
            <person name="Morgenstern I."/>
            <person name="Morin E."/>
            <person name="Murat C."/>
            <person name="Nagy L.G."/>
            <person name="Nolan M."/>
            <person name="Ohm R.A."/>
            <person name="Patyshakuliyeva A."/>
            <person name="Rokas A."/>
            <person name="Ruiz-Duenas F.J."/>
            <person name="Sabat G."/>
            <person name="Salamov A."/>
            <person name="Samejima M."/>
            <person name="Schmutz J."/>
            <person name="Slot J.C."/>
            <person name="St John F."/>
            <person name="Stenlid J."/>
            <person name="Sun H."/>
            <person name="Sun S."/>
            <person name="Syed K."/>
            <person name="Tsang A."/>
            <person name="Wiebenga A."/>
            <person name="Young D."/>
            <person name="Pisabarro A."/>
            <person name="Eastwood D.C."/>
            <person name="Martin F."/>
            <person name="Cullen D."/>
            <person name="Grigoriev I.V."/>
            <person name="Hibbett D.S."/>
        </authorList>
    </citation>
    <scope>NUCLEOTIDE SEQUENCE [LARGE SCALE GENOMIC DNA]</scope>
    <source>
        <strain evidence="2 3">MD-104</strain>
    </source>
</reference>
<dbReference type="OrthoDB" id="10255174at2759"/>
<dbReference type="EMBL" id="KB467943">
    <property type="protein sequence ID" value="PCH38882.1"/>
    <property type="molecule type" value="Genomic_DNA"/>
</dbReference>
<dbReference type="Pfam" id="PF00656">
    <property type="entry name" value="Peptidase_C14"/>
    <property type="match status" value="1"/>
</dbReference>
<keyword evidence="3" id="KW-1185">Reference proteome</keyword>
<gene>
    <name evidence="2" type="ORF">WOLCODRAFT_29237</name>
</gene>
<accession>A0A2H3J9F0</accession>
<dbReference type="GO" id="GO:0004197">
    <property type="term" value="F:cysteine-type endopeptidase activity"/>
    <property type="evidence" value="ECO:0007669"/>
    <property type="project" value="InterPro"/>
</dbReference>
<sequence>MQVNDCGTTLPPKSSRIFALLVGIDKYRNTDIPALSGCVNDCKNFAAFLLENLGVPEGNIRSLHNEAATRDAILGAIDSHLLLPKVGRRRVARSRLSGLMTKECRRMGPRFMGFPTARSQY</sequence>
<organism evidence="2 3">
    <name type="scientific">Wolfiporia cocos (strain MD-104)</name>
    <name type="common">Brown rot fungus</name>
    <dbReference type="NCBI Taxonomy" id="742152"/>
    <lineage>
        <taxon>Eukaryota</taxon>
        <taxon>Fungi</taxon>
        <taxon>Dikarya</taxon>
        <taxon>Basidiomycota</taxon>
        <taxon>Agaricomycotina</taxon>
        <taxon>Agaricomycetes</taxon>
        <taxon>Polyporales</taxon>
        <taxon>Phaeolaceae</taxon>
        <taxon>Wolfiporia</taxon>
    </lineage>
</organism>
<feature type="domain" description="Peptidase C14 caspase" evidence="1">
    <location>
        <begin position="18"/>
        <end position="78"/>
    </location>
</feature>
<name>A0A2H3J9F0_WOLCO</name>
<dbReference type="GO" id="GO:0006508">
    <property type="term" value="P:proteolysis"/>
    <property type="evidence" value="ECO:0007669"/>
    <property type="project" value="InterPro"/>
</dbReference>
<protein>
    <recommendedName>
        <fullName evidence="1">Peptidase C14 caspase domain-containing protein</fullName>
    </recommendedName>
</protein>
<dbReference type="Proteomes" id="UP000218811">
    <property type="component" value="Unassembled WGS sequence"/>
</dbReference>
<proteinExistence type="predicted"/>